<dbReference type="GO" id="GO:0005886">
    <property type="term" value="C:plasma membrane"/>
    <property type="evidence" value="ECO:0007669"/>
    <property type="project" value="TreeGrafter"/>
</dbReference>
<feature type="region of interest" description="Disordered" evidence="1">
    <location>
        <begin position="127"/>
        <end position="148"/>
    </location>
</feature>
<sequence length="701" mass="73905">MSVKKAMAAAAGFLALAMAAAYFILAGYDYNALKPKVIRAVKSATGRDLALDGDIRLEIGLTPSLVVEGAALKNPGWARNPDLVRTRRFEVKAALWPLFKGEVEVRRLVIVEPEVFIETGPGGKSSLSFDVPDKDAGKETAKKEKEPSRPMSLVFNDLRIENAVVSWIGDAGGEALSIRIDHAAASAQDVNSPIRIDFKGAFEKTPFRFSAATGALKDLMDPETPWPVDIRGRAGEVDADISGDIQNPLSGSGLNLDFSLKTTDIRRIKAAADAIPSAAPFEASGKIRDRGPGKYALSGLRLALGANVLEGSASLDLSGKTPFVRTDLKSKAVDLGPFFPGEKIGKKREGKNGETGAKKEEAGPWPRTPLPFDVLKTINADIRLAVQNLKTPKMTLDDLRFHGRLQNGALDIRAFDAHIGGGPVKGRLTLTPAKKSADISGDVSMKGLDLGEMVKGMGSAGALEGKADIHIRLKTRGESAAGLVENLSGTAAATMQNGRFHSRWLRLAGTDFSTGLIKRLNPAGEKEDSAKVNCLAGAFGIQKGVARTEVLLMDTPNFSVSGEGSIDLNTRGLDMAFHPHSKEGLKIPGAGKIGVGLGDLAKTFRVKGTWSDPSLTLDPARTAVAIGKAIGGVALFGPVGAAAALLTGNSGDENPCVASLKKARGLHSEKKNGNEKPSGKPNPIRDAARGVGETLMKFLGK</sequence>
<reference evidence="3" key="1">
    <citation type="submission" date="2019-01" db="EMBL/GenBank/DDBJ databases">
        <authorList>
            <consortium name="Genoscope - CEA"/>
            <person name="William W."/>
        </authorList>
    </citation>
    <scope>NUCLEOTIDE SEQUENCE</scope>
    <source>
        <strain evidence="3">CR-1</strain>
    </source>
</reference>
<evidence type="ECO:0000259" key="2">
    <source>
        <dbReference type="Pfam" id="PF05170"/>
    </source>
</evidence>
<dbReference type="AlphaFoldDB" id="A0A484HFM2"/>
<dbReference type="Pfam" id="PF05170">
    <property type="entry name" value="AsmA"/>
    <property type="match status" value="2"/>
</dbReference>
<feature type="compositionally biased region" description="Basic and acidic residues" evidence="1">
    <location>
        <begin position="131"/>
        <end position="148"/>
    </location>
</feature>
<protein>
    <recommendedName>
        <fullName evidence="2">AsmA domain-containing protein</fullName>
    </recommendedName>
</protein>
<organism evidence="3">
    <name type="scientific">uncultured Desulfobacteraceae bacterium</name>
    <dbReference type="NCBI Taxonomy" id="218296"/>
    <lineage>
        <taxon>Bacteria</taxon>
        <taxon>Pseudomonadati</taxon>
        <taxon>Thermodesulfobacteriota</taxon>
        <taxon>Desulfobacteria</taxon>
        <taxon>Desulfobacterales</taxon>
        <taxon>Desulfobacteraceae</taxon>
        <taxon>environmental samples</taxon>
    </lineage>
</organism>
<dbReference type="GO" id="GO:0090313">
    <property type="term" value="P:regulation of protein targeting to membrane"/>
    <property type="evidence" value="ECO:0007669"/>
    <property type="project" value="TreeGrafter"/>
</dbReference>
<feature type="compositionally biased region" description="Basic and acidic residues" evidence="1">
    <location>
        <begin position="666"/>
        <end position="678"/>
    </location>
</feature>
<name>A0A484HFM2_9BACT</name>
<accession>A0A484HFM2</accession>
<evidence type="ECO:0000313" key="3">
    <source>
        <dbReference type="EMBL" id="VEN73483.1"/>
    </source>
</evidence>
<feature type="domain" description="AsmA" evidence="2">
    <location>
        <begin position="6"/>
        <end position="174"/>
    </location>
</feature>
<feature type="compositionally biased region" description="Basic and acidic residues" evidence="1">
    <location>
        <begin position="350"/>
        <end position="362"/>
    </location>
</feature>
<gene>
    <name evidence="3" type="ORF">EPICR_180037</name>
</gene>
<evidence type="ECO:0000256" key="1">
    <source>
        <dbReference type="SAM" id="MobiDB-lite"/>
    </source>
</evidence>
<dbReference type="EMBL" id="CAACVI010000010">
    <property type="protein sequence ID" value="VEN73483.1"/>
    <property type="molecule type" value="Genomic_DNA"/>
</dbReference>
<feature type="region of interest" description="Disordered" evidence="1">
    <location>
        <begin position="343"/>
        <end position="368"/>
    </location>
</feature>
<dbReference type="InterPro" id="IPR007844">
    <property type="entry name" value="AsmA"/>
</dbReference>
<dbReference type="InterPro" id="IPR052894">
    <property type="entry name" value="AsmA-related"/>
</dbReference>
<dbReference type="PANTHER" id="PTHR30441:SF4">
    <property type="entry name" value="PROTEIN ASMA"/>
    <property type="match status" value="1"/>
</dbReference>
<feature type="region of interest" description="Disordered" evidence="1">
    <location>
        <begin position="663"/>
        <end position="689"/>
    </location>
</feature>
<proteinExistence type="predicted"/>
<dbReference type="PANTHER" id="PTHR30441">
    <property type="entry name" value="DUF748 DOMAIN-CONTAINING PROTEIN"/>
    <property type="match status" value="1"/>
</dbReference>
<feature type="domain" description="AsmA" evidence="2">
    <location>
        <begin position="311"/>
        <end position="549"/>
    </location>
</feature>